<dbReference type="Pfam" id="PF17863">
    <property type="entry name" value="AAA_lid_2"/>
    <property type="match status" value="1"/>
</dbReference>
<sequence>MGENVYSAQRVIDEVEKAVVGKREVLTKIMTAILAGGHILIEDIPGTGKTTMALAFSRTMGLKVKRVQFTPDVLPADLTGFTIYQKETGKFVYQPGAAICNLLLADEINRTSPKTQSALLEVMEEQQVTVDGITHRTGDPFIVIATENPAGSAGTQLLPESQLDRFMICVSMGYPTVEEEMEILKRGQKKSRDSLETEVILDAEQLLSMRAEVSGVFVHERIYRYIAELAKATRENEWTELGISPRGTVALTAMAKACAWMKGRAYVIPSDVQEVFPCVAVHRIFLNMKAKVGHIRVDELIRQVLENVPVPALRGKRS</sequence>
<feature type="domain" description="ChlI/MoxR AAA lid" evidence="2">
    <location>
        <begin position="232"/>
        <end position="302"/>
    </location>
</feature>
<evidence type="ECO:0000313" key="4">
    <source>
        <dbReference type="Proteomes" id="UP000824017"/>
    </source>
</evidence>
<evidence type="ECO:0000259" key="1">
    <source>
        <dbReference type="Pfam" id="PF07726"/>
    </source>
</evidence>
<dbReference type="InterPro" id="IPR011703">
    <property type="entry name" value="ATPase_AAA-3"/>
</dbReference>
<reference evidence="3" key="2">
    <citation type="submission" date="2021-04" db="EMBL/GenBank/DDBJ databases">
        <authorList>
            <person name="Gilroy R."/>
        </authorList>
    </citation>
    <scope>NUCLEOTIDE SEQUENCE</scope>
    <source>
        <strain evidence="3">ChiGjej1B1-13045</strain>
    </source>
</reference>
<dbReference type="PANTHER" id="PTHR42759:SF5">
    <property type="entry name" value="METHANOL DEHYDROGENASE REGULATOR"/>
    <property type="match status" value="1"/>
</dbReference>
<dbReference type="PANTHER" id="PTHR42759">
    <property type="entry name" value="MOXR FAMILY PROTEIN"/>
    <property type="match status" value="1"/>
</dbReference>
<protein>
    <submittedName>
        <fullName evidence="3">MoxR family ATPase</fullName>
    </submittedName>
</protein>
<name>A0A9D2IJZ3_9FIRM</name>
<dbReference type="EMBL" id="DXCD01000091">
    <property type="protein sequence ID" value="HIZ12977.1"/>
    <property type="molecule type" value="Genomic_DNA"/>
</dbReference>
<evidence type="ECO:0000259" key="2">
    <source>
        <dbReference type="Pfam" id="PF17863"/>
    </source>
</evidence>
<dbReference type="GO" id="GO:0016887">
    <property type="term" value="F:ATP hydrolysis activity"/>
    <property type="evidence" value="ECO:0007669"/>
    <property type="project" value="InterPro"/>
</dbReference>
<dbReference type="Gene3D" id="3.40.50.300">
    <property type="entry name" value="P-loop containing nucleotide triphosphate hydrolases"/>
    <property type="match status" value="1"/>
</dbReference>
<comment type="caution">
    <text evidence="3">The sequence shown here is derived from an EMBL/GenBank/DDBJ whole genome shotgun (WGS) entry which is preliminary data.</text>
</comment>
<dbReference type="PIRSF" id="PIRSF002849">
    <property type="entry name" value="AAA_ATPase_chaperone_MoxR_prd"/>
    <property type="match status" value="1"/>
</dbReference>
<dbReference type="Proteomes" id="UP000824017">
    <property type="component" value="Unassembled WGS sequence"/>
</dbReference>
<feature type="domain" description="ATPase AAA-3" evidence="1">
    <location>
        <begin position="38"/>
        <end position="168"/>
    </location>
</feature>
<organism evidence="3 4">
    <name type="scientific">Candidatus Mediterraneibacter stercorigallinarum</name>
    <dbReference type="NCBI Taxonomy" id="2838686"/>
    <lineage>
        <taxon>Bacteria</taxon>
        <taxon>Bacillati</taxon>
        <taxon>Bacillota</taxon>
        <taxon>Clostridia</taxon>
        <taxon>Lachnospirales</taxon>
        <taxon>Lachnospiraceae</taxon>
        <taxon>Mediterraneibacter</taxon>
    </lineage>
</organism>
<dbReference type="InterPro" id="IPR041628">
    <property type="entry name" value="ChlI/MoxR_AAA_lid"/>
</dbReference>
<dbReference type="Pfam" id="PF07726">
    <property type="entry name" value="AAA_3"/>
    <property type="match status" value="1"/>
</dbReference>
<dbReference type="GO" id="GO:0005524">
    <property type="term" value="F:ATP binding"/>
    <property type="evidence" value="ECO:0007669"/>
    <property type="project" value="InterPro"/>
</dbReference>
<dbReference type="AlphaFoldDB" id="A0A9D2IJZ3"/>
<dbReference type="InterPro" id="IPR027417">
    <property type="entry name" value="P-loop_NTPase"/>
</dbReference>
<reference evidence="3" key="1">
    <citation type="journal article" date="2021" name="PeerJ">
        <title>Extensive microbial diversity within the chicken gut microbiome revealed by metagenomics and culture.</title>
        <authorList>
            <person name="Gilroy R."/>
            <person name="Ravi A."/>
            <person name="Getino M."/>
            <person name="Pursley I."/>
            <person name="Horton D.L."/>
            <person name="Alikhan N.F."/>
            <person name="Baker D."/>
            <person name="Gharbi K."/>
            <person name="Hall N."/>
            <person name="Watson M."/>
            <person name="Adriaenssens E.M."/>
            <person name="Foster-Nyarko E."/>
            <person name="Jarju S."/>
            <person name="Secka A."/>
            <person name="Antonio M."/>
            <person name="Oren A."/>
            <person name="Chaudhuri R.R."/>
            <person name="La Ragione R."/>
            <person name="Hildebrand F."/>
            <person name="Pallen M.J."/>
        </authorList>
    </citation>
    <scope>NUCLEOTIDE SEQUENCE</scope>
    <source>
        <strain evidence="3">ChiGjej1B1-13045</strain>
    </source>
</reference>
<dbReference type="SUPFAM" id="SSF52540">
    <property type="entry name" value="P-loop containing nucleoside triphosphate hydrolases"/>
    <property type="match status" value="1"/>
</dbReference>
<dbReference type="Gene3D" id="1.10.8.80">
    <property type="entry name" value="Magnesium chelatase subunit I, C-Terminal domain"/>
    <property type="match status" value="1"/>
</dbReference>
<evidence type="ECO:0000313" key="3">
    <source>
        <dbReference type="EMBL" id="HIZ12977.1"/>
    </source>
</evidence>
<accession>A0A9D2IJZ3</accession>
<dbReference type="InterPro" id="IPR050764">
    <property type="entry name" value="CbbQ/NirQ/NorQ/GpvN"/>
</dbReference>
<proteinExistence type="predicted"/>
<gene>
    <name evidence="3" type="ORF">H9817_03480</name>
</gene>